<keyword evidence="3" id="KW-1185">Reference proteome</keyword>
<reference evidence="2 3" key="1">
    <citation type="journal article" date="2013" name="Curr. Biol.">
        <title>The Genome of the Foraminiferan Reticulomyxa filosa.</title>
        <authorList>
            <person name="Glockner G."/>
            <person name="Hulsmann N."/>
            <person name="Schleicher M."/>
            <person name="Noegel A.A."/>
            <person name="Eichinger L."/>
            <person name="Gallinger C."/>
            <person name="Pawlowski J."/>
            <person name="Sierra R."/>
            <person name="Euteneuer U."/>
            <person name="Pillet L."/>
            <person name="Moustafa A."/>
            <person name="Platzer M."/>
            <person name="Groth M."/>
            <person name="Szafranski K."/>
            <person name="Schliwa M."/>
        </authorList>
    </citation>
    <scope>NUCLEOTIDE SEQUENCE [LARGE SCALE GENOMIC DNA]</scope>
</reference>
<comment type="caution">
    <text evidence="2">The sequence shown here is derived from an EMBL/GenBank/DDBJ whole genome shotgun (WGS) entry which is preliminary data.</text>
</comment>
<sequence>MQLLQEKIDCVRNARKKKHSRFHLMKSCLHISTALLVCVRILLMHLLILTKKVKKDIKIIVYVSFLQKSIQIIEFDVICFPKKKVTLWRLWKSFDFQKLKLLDRKKIKSIFAITFSYNRIFSTEFHQWYPLWLYIVSDHLRGLSFFYAKIFLIFLHSSTFSYTILYLIILLSQFFFILKITSLAAFKKIFVFFLNFILKGIFKKKFISHHPDVKMNVFTSVQSLNELHASLFQSQCVI</sequence>
<protein>
    <recommendedName>
        <fullName evidence="4">Transmembrane protein</fullName>
    </recommendedName>
</protein>
<feature type="transmembrane region" description="Helical" evidence="1">
    <location>
        <begin position="175"/>
        <end position="198"/>
    </location>
</feature>
<evidence type="ECO:0000256" key="1">
    <source>
        <dbReference type="SAM" id="Phobius"/>
    </source>
</evidence>
<keyword evidence="1" id="KW-0472">Membrane</keyword>
<feature type="transmembrane region" description="Helical" evidence="1">
    <location>
        <begin position="29"/>
        <end position="49"/>
    </location>
</feature>
<dbReference type="AlphaFoldDB" id="X6ME42"/>
<organism evidence="2 3">
    <name type="scientific">Reticulomyxa filosa</name>
    <dbReference type="NCBI Taxonomy" id="46433"/>
    <lineage>
        <taxon>Eukaryota</taxon>
        <taxon>Sar</taxon>
        <taxon>Rhizaria</taxon>
        <taxon>Retaria</taxon>
        <taxon>Foraminifera</taxon>
        <taxon>Monothalamids</taxon>
        <taxon>Reticulomyxidae</taxon>
        <taxon>Reticulomyxa</taxon>
    </lineage>
</organism>
<keyword evidence="1" id="KW-1133">Transmembrane helix</keyword>
<evidence type="ECO:0008006" key="4">
    <source>
        <dbReference type="Google" id="ProtNLM"/>
    </source>
</evidence>
<gene>
    <name evidence="2" type="ORF">RFI_25674</name>
</gene>
<name>X6ME42_RETFI</name>
<dbReference type="Proteomes" id="UP000023152">
    <property type="component" value="Unassembled WGS sequence"/>
</dbReference>
<evidence type="ECO:0000313" key="2">
    <source>
        <dbReference type="EMBL" id="ETO11702.1"/>
    </source>
</evidence>
<proteinExistence type="predicted"/>
<dbReference type="EMBL" id="ASPP01022138">
    <property type="protein sequence ID" value="ETO11702.1"/>
    <property type="molecule type" value="Genomic_DNA"/>
</dbReference>
<evidence type="ECO:0000313" key="3">
    <source>
        <dbReference type="Proteomes" id="UP000023152"/>
    </source>
</evidence>
<feature type="transmembrane region" description="Helical" evidence="1">
    <location>
        <begin position="150"/>
        <end position="169"/>
    </location>
</feature>
<accession>X6ME42</accession>
<keyword evidence="1" id="KW-0812">Transmembrane</keyword>